<name>A0A1M5D8M8_9BACT</name>
<protein>
    <submittedName>
        <fullName evidence="1">Uncharacterized protein</fullName>
    </submittedName>
</protein>
<accession>A0A1M5D8M8</accession>
<keyword evidence="2" id="KW-1185">Reference proteome</keyword>
<dbReference type="OrthoDB" id="677954at2"/>
<dbReference type="STRING" id="1302690.BUE76_20855"/>
<proteinExistence type="predicted"/>
<organism evidence="1 2">
    <name type="scientific">Cnuella takakiae</name>
    <dbReference type="NCBI Taxonomy" id="1302690"/>
    <lineage>
        <taxon>Bacteria</taxon>
        <taxon>Pseudomonadati</taxon>
        <taxon>Bacteroidota</taxon>
        <taxon>Chitinophagia</taxon>
        <taxon>Chitinophagales</taxon>
        <taxon>Chitinophagaceae</taxon>
        <taxon>Cnuella</taxon>
    </lineage>
</organism>
<evidence type="ECO:0000313" key="1">
    <source>
        <dbReference type="EMBL" id="SHF63409.1"/>
    </source>
</evidence>
<sequence length="82" mass="9799">MTLRYFRQMNEDAQFDVLEHQGILLAEREAEFCTLRLYAVDGFYVEVHHHHHFNVIVQLEAFGPNERLDSWLDEIPLDDLLQ</sequence>
<dbReference type="Proteomes" id="UP000184368">
    <property type="component" value="Unassembled WGS sequence"/>
</dbReference>
<reference evidence="1 2" key="1">
    <citation type="submission" date="2016-11" db="EMBL/GenBank/DDBJ databases">
        <authorList>
            <person name="Jaros S."/>
            <person name="Januszkiewicz K."/>
            <person name="Wedrychowicz H."/>
        </authorList>
    </citation>
    <scope>NUCLEOTIDE SEQUENCE [LARGE SCALE GENOMIC DNA]</scope>
    <source>
        <strain evidence="1 2">DSM 26897</strain>
    </source>
</reference>
<gene>
    <name evidence="1" type="ORF">SAMN05444008_110124</name>
</gene>
<evidence type="ECO:0000313" key="2">
    <source>
        <dbReference type="Proteomes" id="UP000184368"/>
    </source>
</evidence>
<dbReference type="EMBL" id="FQUO01000010">
    <property type="protein sequence ID" value="SHF63409.1"/>
    <property type="molecule type" value="Genomic_DNA"/>
</dbReference>
<dbReference type="AlphaFoldDB" id="A0A1M5D8M8"/>
<dbReference type="RefSeq" id="WP_143157329.1">
    <property type="nucleotide sequence ID" value="NZ_FQUO01000010.1"/>
</dbReference>